<protein>
    <submittedName>
        <fullName evidence="15">Cytochrome P450</fullName>
    </submittedName>
</protein>
<keyword evidence="7 13" id="KW-0479">Metal-binding</keyword>
<dbReference type="InterPro" id="IPR001128">
    <property type="entry name" value="Cyt_P450"/>
</dbReference>
<proteinExistence type="inferred from homology"/>
<feature type="binding site" description="axial binding residue" evidence="13">
    <location>
        <position position="524"/>
    </location>
    <ligand>
        <name>heme</name>
        <dbReference type="ChEBI" id="CHEBI:30413"/>
    </ligand>
    <ligandPart>
        <name>Fe</name>
        <dbReference type="ChEBI" id="CHEBI:18248"/>
    </ligandPart>
</feature>
<dbReference type="Pfam" id="PF00067">
    <property type="entry name" value="p450"/>
    <property type="match status" value="3"/>
</dbReference>
<evidence type="ECO:0000256" key="7">
    <source>
        <dbReference type="ARBA" id="ARBA00022723"/>
    </source>
</evidence>
<evidence type="ECO:0000256" key="12">
    <source>
        <dbReference type="ARBA" id="ARBA00023136"/>
    </source>
</evidence>
<evidence type="ECO:0000313" key="16">
    <source>
        <dbReference type="Proteomes" id="UP000297245"/>
    </source>
</evidence>
<keyword evidence="10 13" id="KW-0408">Iron</keyword>
<dbReference type="PANTHER" id="PTHR24305:SF166">
    <property type="entry name" value="CYTOCHROME P450 12A4, MITOCHONDRIAL-RELATED"/>
    <property type="match status" value="1"/>
</dbReference>
<evidence type="ECO:0000313" key="15">
    <source>
        <dbReference type="EMBL" id="THU97070.1"/>
    </source>
</evidence>
<keyword evidence="12 14" id="KW-0472">Membrane</keyword>
<feature type="transmembrane region" description="Helical" evidence="14">
    <location>
        <begin position="6"/>
        <end position="22"/>
    </location>
</feature>
<dbReference type="Proteomes" id="UP000297245">
    <property type="component" value="Unassembled WGS sequence"/>
</dbReference>
<evidence type="ECO:0000256" key="9">
    <source>
        <dbReference type="ARBA" id="ARBA00023002"/>
    </source>
</evidence>
<dbReference type="GO" id="GO:0016020">
    <property type="term" value="C:membrane"/>
    <property type="evidence" value="ECO:0007669"/>
    <property type="project" value="UniProtKB-SubCell"/>
</dbReference>
<dbReference type="GO" id="GO:0020037">
    <property type="term" value="F:heme binding"/>
    <property type="evidence" value="ECO:0007669"/>
    <property type="project" value="InterPro"/>
</dbReference>
<dbReference type="GO" id="GO:0016705">
    <property type="term" value="F:oxidoreductase activity, acting on paired donors, with incorporation or reduction of molecular oxygen"/>
    <property type="evidence" value="ECO:0007669"/>
    <property type="project" value="InterPro"/>
</dbReference>
<evidence type="ECO:0000256" key="1">
    <source>
        <dbReference type="ARBA" id="ARBA00001971"/>
    </source>
</evidence>
<evidence type="ECO:0000256" key="10">
    <source>
        <dbReference type="ARBA" id="ARBA00023004"/>
    </source>
</evidence>
<keyword evidence="16" id="KW-1185">Reference proteome</keyword>
<dbReference type="InterPro" id="IPR017972">
    <property type="entry name" value="Cyt_P450_CS"/>
</dbReference>
<comment type="pathway">
    <text evidence="3">Secondary metabolite biosynthesis; terpenoid biosynthesis.</text>
</comment>
<gene>
    <name evidence="15" type="ORF">K435DRAFT_857973</name>
</gene>
<keyword evidence="5 13" id="KW-0349">Heme</keyword>
<dbReference type="GO" id="GO:0005506">
    <property type="term" value="F:iron ion binding"/>
    <property type="evidence" value="ECO:0007669"/>
    <property type="project" value="InterPro"/>
</dbReference>
<dbReference type="AlphaFoldDB" id="A0A4S8M4V0"/>
<name>A0A4S8M4V0_DENBC</name>
<dbReference type="Gene3D" id="1.10.630.10">
    <property type="entry name" value="Cytochrome P450"/>
    <property type="match status" value="1"/>
</dbReference>
<evidence type="ECO:0000256" key="5">
    <source>
        <dbReference type="ARBA" id="ARBA00022617"/>
    </source>
</evidence>
<evidence type="ECO:0000256" key="8">
    <source>
        <dbReference type="ARBA" id="ARBA00022989"/>
    </source>
</evidence>
<keyword evidence="6 14" id="KW-0812">Transmembrane</keyword>
<comment type="subcellular location">
    <subcellularLocation>
        <location evidence="2">Membrane</location>
    </subcellularLocation>
</comment>
<dbReference type="PRINTS" id="PR00465">
    <property type="entry name" value="EP450IV"/>
</dbReference>
<dbReference type="InterPro" id="IPR002403">
    <property type="entry name" value="Cyt_P450_E_grp-IV"/>
</dbReference>
<dbReference type="EMBL" id="ML179163">
    <property type="protein sequence ID" value="THU97070.1"/>
    <property type="molecule type" value="Genomic_DNA"/>
</dbReference>
<keyword evidence="11" id="KW-0503">Monooxygenase</keyword>
<comment type="similarity">
    <text evidence="4">Belongs to the cytochrome P450 family.</text>
</comment>
<evidence type="ECO:0000256" key="11">
    <source>
        <dbReference type="ARBA" id="ARBA00023033"/>
    </source>
</evidence>
<keyword evidence="9" id="KW-0560">Oxidoreductase</keyword>
<sequence length="762" mass="86333">MAAPSILELFLVGVVSFLWVYLRNRKFQHHDLANLPSPEVKSWWKGNYVEALNPEAWDFHLRLLKEYGPAVRLDGFMGDKQLITYDPKALHHILVKDQALYERQNLDDTALFFGRGLTGITGEPHCRQRRALSPVFSIAHMRDMLPIFYDVVRQLENGLSSKFESEAEPKKIEMLSWMSRAALELIGQAGLGYSFDTLEDDAVVHPYTGVLKQLVTTLGEMWMARRYVLPWAMKIGSPSFRRWVLSTIPWKNMHWHIRDISDYTWQFSKEIYEEKKKALAEGDEAVARQLGKGKDIKSILMRLNLNESDPENKLEEDEVYGQMSLVDVLYYSEFISSLNKSAQNVNICSDGYNFGVQGALVRVLHLLSIRPTVQDRLRQEVIEARSGNGDIPYYDQLVSLPYLEAICRETLRLRVHLCQVVMPMTITFIATVPFPTAQQDMILPLSKPITGVDGTVISEIHVPKDTRILVSILNSNRNPALWGPDALEWKPERWLSPLPDDLIKAHIPGVYSHLMTFNAGGRSCIGFKFSQLEMKAVLSMLIAKFKFIPSDKTVSWQMNGILTPCARANLPSKHIYKTRFPRTNDLSLVLVNVQESRLRAFDCCLVPPVSLPVPLSSEVGIAPGALAPAFEVETLLIRLIYFRRPMRWRDLDSNQSLLQNFDDSRSKLLAKCDRLSSQLLRTTGSSLGETTISETYIVANKNVKLEQISCTAGFGSRSSSDRQRDECLRDQLYFTPSGGGPDPNDRHVIADALHFKGANSGE</sequence>
<reference evidence="15 16" key="1">
    <citation type="journal article" date="2019" name="Nat. Ecol. Evol.">
        <title>Megaphylogeny resolves global patterns of mushroom evolution.</title>
        <authorList>
            <person name="Varga T."/>
            <person name="Krizsan K."/>
            <person name="Foldi C."/>
            <person name="Dima B."/>
            <person name="Sanchez-Garcia M."/>
            <person name="Sanchez-Ramirez S."/>
            <person name="Szollosi G.J."/>
            <person name="Szarkandi J.G."/>
            <person name="Papp V."/>
            <person name="Albert L."/>
            <person name="Andreopoulos W."/>
            <person name="Angelini C."/>
            <person name="Antonin V."/>
            <person name="Barry K.W."/>
            <person name="Bougher N.L."/>
            <person name="Buchanan P."/>
            <person name="Buyck B."/>
            <person name="Bense V."/>
            <person name="Catcheside P."/>
            <person name="Chovatia M."/>
            <person name="Cooper J."/>
            <person name="Damon W."/>
            <person name="Desjardin D."/>
            <person name="Finy P."/>
            <person name="Geml J."/>
            <person name="Haridas S."/>
            <person name="Hughes K."/>
            <person name="Justo A."/>
            <person name="Karasinski D."/>
            <person name="Kautmanova I."/>
            <person name="Kiss B."/>
            <person name="Kocsube S."/>
            <person name="Kotiranta H."/>
            <person name="LaButti K.M."/>
            <person name="Lechner B.E."/>
            <person name="Liimatainen K."/>
            <person name="Lipzen A."/>
            <person name="Lukacs Z."/>
            <person name="Mihaltcheva S."/>
            <person name="Morgado L.N."/>
            <person name="Niskanen T."/>
            <person name="Noordeloos M.E."/>
            <person name="Ohm R.A."/>
            <person name="Ortiz-Santana B."/>
            <person name="Ovrebo C."/>
            <person name="Racz N."/>
            <person name="Riley R."/>
            <person name="Savchenko A."/>
            <person name="Shiryaev A."/>
            <person name="Soop K."/>
            <person name="Spirin V."/>
            <person name="Szebenyi C."/>
            <person name="Tomsovsky M."/>
            <person name="Tulloss R.E."/>
            <person name="Uehling J."/>
            <person name="Grigoriev I.V."/>
            <person name="Vagvolgyi C."/>
            <person name="Papp T."/>
            <person name="Martin F.M."/>
            <person name="Miettinen O."/>
            <person name="Hibbett D.S."/>
            <person name="Nagy L.G."/>
        </authorList>
    </citation>
    <scope>NUCLEOTIDE SEQUENCE [LARGE SCALE GENOMIC DNA]</scope>
    <source>
        <strain evidence="15 16">CBS 962.96</strain>
    </source>
</reference>
<comment type="cofactor">
    <cofactor evidence="1 13">
        <name>heme</name>
        <dbReference type="ChEBI" id="CHEBI:30413"/>
    </cofactor>
</comment>
<keyword evidence="8 14" id="KW-1133">Transmembrane helix</keyword>
<evidence type="ECO:0000256" key="13">
    <source>
        <dbReference type="PIRSR" id="PIRSR602403-1"/>
    </source>
</evidence>
<evidence type="ECO:0000256" key="6">
    <source>
        <dbReference type="ARBA" id="ARBA00022692"/>
    </source>
</evidence>
<dbReference type="InterPro" id="IPR050121">
    <property type="entry name" value="Cytochrome_P450_monoxygenase"/>
</dbReference>
<evidence type="ECO:0000256" key="14">
    <source>
        <dbReference type="SAM" id="Phobius"/>
    </source>
</evidence>
<dbReference type="PANTHER" id="PTHR24305">
    <property type="entry name" value="CYTOCHROME P450"/>
    <property type="match status" value="1"/>
</dbReference>
<evidence type="ECO:0000256" key="2">
    <source>
        <dbReference type="ARBA" id="ARBA00004370"/>
    </source>
</evidence>
<dbReference type="SUPFAM" id="SSF48264">
    <property type="entry name" value="Cytochrome P450"/>
    <property type="match status" value="1"/>
</dbReference>
<evidence type="ECO:0000256" key="3">
    <source>
        <dbReference type="ARBA" id="ARBA00004721"/>
    </source>
</evidence>
<organism evidence="15 16">
    <name type="scientific">Dendrothele bispora (strain CBS 962.96)</name>
    <dbReference type="NCBI Taxonomy" id="1314807"/>
    <lineage>
        <taxon>Eukaryota</taxon>
        <taxon>Fungi</taxon>
        <taxon>Dikarya</taxon>
        <taxon>Basidiomycota</taxon>
        <taxon>Agaricomycotina</taxon>
        <taxon>Agaricomycetes</taxon>
        <taxon>Agaricomycetidae</taxon>
        <taxon>Agaricales</taxon>
        <taxon>Agaricales incertae sedis</taxon>
        <taxon>Dendrothele</taxon>
    </lineage>
</organism>
<accession>A0A4S8M4V0</accession>
<dbReference type="PROSITE" id="PS00086">
    <property type="entry name" value="CYTOCHROME_P450"/>
    <property type="match status" value="1"/>
</dbReference>
<evidence type="ECO:0000256" key="4">
    <source>
        <dbReference type="ARBA" id="ARBA00010617"/>
    </source>
</evidence>
<dbReference type="GO" id="GO:0004497">
    <property type="term" value="F:monooxygenase activity"/>
    <property type="evidence" value="ECO:0007669"/>
    <property type="project" value="UniProtKB-KW"/>
</dbReference>
<dbReference type="InterPro" id="IPR036396">
    <property type="entry name" value="Cyt_P450_sf"/>
</dbReference>
<dbReference type="OrthoDB" id="1470350at2759"/>